<dbReference type="InterPro" id="IPR053071">
    <property type="entry name" value="GPCR1-related_rcpt"/>
</dbReference>
<feature type="transmembrane region" description="Helical" evidence="5">
    <location>
        <begin position="63"/>
        <end position="86"/>
    </location>
</feature>
<evidence type="ECO:0000256" key="5">
    <source>
        <dbReference type="SAM" id="Phobius"/>
    </source>
</evidence>
<feature type="transmembrane region" description="Helical" evidence="5">
    <location>
        <begin position="31"/>
        <end position="51"/>
    </location>
</feature>
<dbReference type="STRING" id="268474.A0A0V1MS96"/>
<dbReference type="AlphaFoldDB" id="A0A0V1MS96"/>
<dbReference type="Pfam" id="PF00001">
    <property type="entry name" value="7tm_1"/>
    <property type="match status" value="1"/>
</dbReference>
<reference evidence="7 8" key="1">
    <citation type="submission" date="2015-01" db="EMBL/GenBank/DDBJ databases">
        <title>Evolution of Trichinella species and genotypes.</title>
        <authorList>
            <person name="Korhonen P.K."/>
            <person name="Edoardo P."/>
            <person name="Giuseppe L.R."/>
            <person name="Gasser R.B."/>
        </authorList>
    </citation>
    <scope>NUCLEOTIDE SEQUENCE [LARGE SCALE GENOMIC DNA]</scope>
    <source>
        <strain evidence="7">ISS1980</strain>
    </source>
</reference>
<dbReference type="Gene3D" id="1.20.1070.10">
    <property type="entry name" value="Rhodopsin 7-helix transmembrane proteins"/>
    <property type="match status" value="1"/>
</dbReference>
<dbReference type="PRINTS" id="PR00237">
    <property type="entry name" value="GPCRRHODOPSN"/>
</dbReference>
<dbReference type="PANTHER" id="PTHR47023">
    <property type="entry name" value="SEX PEPTIDE RECEPTOR"/>
    <property type="match status" value="1"/>
</dbReference>
<dbReference type="SUPFAM" id="SSF81321">
    <property type="entry name" value="Family A G protein-coupled receptor-like"/>
    <property type="match status" value="1"/>
</dbReference>
<feature type="transmembrane region" description="Helical" evidence="5">
    <location>
        <begin position="155"/>
        <end position="174"/>
    </location>
</feature>
<evidence type="ECO:0000313" key="8">
    <source>
        <dbReference type="Proteomes" id="UP000054843"/>
    </source>
</evidence>
<dbReference type="OrthoDB" id="5962323at2759"/>
<evidence type="ECO:0000256" key="2">
    <source>
        <dbReference type="ARBA" id="ARBA00022692"/>
    </source>
</evidence>
<gene>
    <name evidence="7" type="ORF">T10_4752</name>
</gene>
<name>A0A0V1MS96_9BILA</name>
<dbReference type="GO" id="GO:0004930">
    <property type="term" value="F:G protein-coupled receptor activity"/>
    <property type="evidence" value="ECO:0007669"/>
    <property type="project" value="InterPro"/>
</dbReference>
<dbReference type="InterPro" id="IPR000276">
    <property type="entry name" value="GPCR_Rhodpsn"/>
</dbReference>
<feature type="domain" description="G-protein coupled receptors family 1 profile" evidence="6">
    <location>
        <begin position="43"/>
        <end position="319"/>
    </location>
</feature>
<accession>A0A0V1MS96</accession>
<keyword evidence="2 5" id="KW-0812">Transmembrane</keyword>
<feature type="transmembrane region" description="Helical" evidence="5">
    <location>
        <begin position="302"/>
        <end position="320"/>
    </location>
</feature>
<evidence type="ECO:0000256" key="4">
    <source>
        <dbReference type="ARBA" id="ARBA00023136"/>
    </source>
</evidence>
<evidence type="ECO:0000256" key="3">
    <source>
        <dbReference type="ARBA" id="ARBA00022989"/>
    </source>
</evidence>
<dbReference type="CDD" id="cd14978">
    <property type="entry name" value="7tmA_FMRFamide_R-like"/>
    <property type="match status" value="1"/>
</dbReference>
<evidence type="ECO:0000259" key="6">
    <source>
        <dbReference type="PROSITE" id="PS50262"/>
    </source>
</evidence>
<feature type="transmembrane region" description="Helical" evidence="5">
    <location>
        <begin position="117"/>
        <end position="135"/>
    </location>
</feature>
<organism evidence="7 8">
    <name type="scientific">Trichinella papuae</name>
    <dbReference type="NCBI Taxonomy" id="268474"/>
    <lineage>
        <taxon>Eukaryota</taxon>
        <taxon>Metazoa</taxon>
        <taxon>Ecdysozoa</taxon>
        <taxon>Nematoda</taxon>
        <taxon>Enoplea</taxon>
        <taxon>Dorylaimia</taxon>
        <taxon>Trichinellida</taxon>
        <taxon>Trichinellidae</taxon>
        <taxon>Trichinella</taxon>
    </lineage>
</organism>
<dbReference type="EMBL" id="JYDO01000051">
    <property type="protein sequence ID" value="KRZ74373.1"/>
    <property type="molecule type" value="Genomic_DNA"/>
</dbReference>
<comment type="caution">
    <text evidence="7">The sequence shown here is derived from an EMBL/GenBank/DDBJ whole genome shotgun (WGS) entry which is preliminary data.</text>
</comment>
<feature type="transmembrane region" description="Helical" evidence="5">
    <location>
        <begin position="258"/>
        <end position="282"/>
    </location>
</feature>
<comment type="subcellular location">
    <subcellularLocation>
        <location evidence="1">Membrane</location>
    </subcellularLocation>
</comment>
<keyword evidence="3 5" id="KW-1133">Transmembrane helix</keyword>
<dbReference type="Proteomes" id="UP000054843">
    <property type="component" value="Unassembled WGS sequence"/>
</dbReference>
<evidence type="ECO:0000256" key="1">
    <source>
        <dbReference type="ARBA" id="ARBA00004370"/>
    </source>
</evidence>
<dbReference type="GO" id="GO:0016020">
    <property type="term" value="C:membrane"/>
    <property type="evidence" value="ECO:0007669"/>
    <property type="project" value="UniProtKB-SubCell"/>
</dbReference>
<proteinExistence type="predicted"/>
<dbReference type="InterPro" id="IPR017452">
    <property type="entry name" value="GPCR_Rhodpsn_7TM"/>
</dbReference>
<feature type="transmembrane region" description="Helical" evidence="5">
    <location>
        <begin position="207"/>
        <end position="233"/>
    </location>
</feature>
<protein>
    <recommendedName>
        <fullName evidence="6">G-protein coupled receptors family 1 profile domain-containing protein</fullName>
    </recommendedName>
</protein>
<dbReference type="PROSITE" id="PS50262">
    <property type="entry name" value="G_PROTEIN_RECEP_F1_2"/>
    <property type="match status" value="1"/>
</dbReference>
<dbReference type="PANTHER" id="PTHR47023:SF1">
    <property type="entry name" value="SEX PEPTIDE RECEPTOR"/>
    <property type="match status" value="1"/>
</dbReference>
<keyword evidence="8" id="KW-1185">Reference proteome</keyword>
<evidence type="ECO:0000313" key="7">
    <source>
        <dbReference type="EMBL" id="KRZ74373.1"/>
    </source>
</evidence>
<keyword evidence="4 5" id="KW-0472">Membrane</keyword>
<sequence>MFKNSKLYDNEIVVNIKRAVPLDVALPCYGYVIPVVVLVTVVTNTFIVIVMSNHSLRTPTNKILLSMAVIEMLTGLVSFPWLLYYYTLKGYEEDMNYGMPAFWCKTYPYLSENLPRVFHTAAIWLSVLLAVRRYCTVSTIKLRSPQKGLSTEIMISAVCFAAAMLEVPLVFSRWNVPVVRNNRRYCVQTLAKWVMDIGPNTFFTTAIWFHVVFVYAGPCVLLVIYSALLMNFIRSQAKRRFSSCVIRHQSRMHSTSKMLVIIICIFLVTEIPAVVISTMHVLHMTFRIIPVHRYRAMNIAMILRNVFIIASHPFNFLVYLNMSEQFRKVAYHWFFGRILSIVELGAPCCRSWKIYQQHLSTRLIDLRDMQMKQSMTVKEASLAEPAISDVDSD</sequence>